<dbReference type="EMBL" id="JAMFTS010000001">
    <property type="protein sequence ID" value="KAJ4814849.1"/>
    <property type="molecule type" value="Genomic_DNA"/>
</dbReference>
<dbReference type="InterPro" id="IPR001810">
    <property type="entry name" value="F-box_dom"/>
</dbReference>
<evidence type="ECO:0000259" key="2">
    <source>
        <dbReference type="Pfam" id="PF03478"/>
    </source>
</evidence>
<dbReference type="InterPro" id="IPR050942">
    <property type="entry name" value="F-box_BR-signaling"/>
</dbReference>
<reference evidence="3" key="1">
    <citation type="submission" date="2022-08" db="EMBL/GenBank/DDBJ databases">
        <authorList>
            <person name="Marques A."/>
        </authorList>
    </citation>
    <scope>NUCLEOTIDE SEQUENCE</scope>
    <source>
        <strain evidence="3">RhyPub2mFocal</strain>
        <tissue evidence="3">Leaves</tissue>
    </source>
</reference>
<name>A0AAV8HAW4_9POAL</name>
<dbReference type="InterPro" id="IPR005174">
    <property type="entry name" value="KIB1-4_b-propeller"/>
</dbReference>
<accession>A0AAV8HAW4</accession>
<protein>
    <submittedName>
        <fullName evidence="3">F-box family protein</fullName>
    </submittedName>
</protein>
<evidence type="ECO:0000313" key="4">
    <source>
        <dbReference type="Proteomes" id="UP001140206"/>
    </source>
</evidence>
<dbReference type="InterPro" id="IPR036047">
    <property type="entry name" value="F-box-like_dom_sf"/>
</dbReference>
<sequence length="369" mass="42541">MDWSGLFPELLNAILGNLKERTDHLRFRCVCRSWRYAAKSHRMPPSLPWLYLPQDPTNSIDLRFYSLSEDRVYKIPLPQVRNSYISGSASGFLFIIGLPENPKLFLINPFTGRRAHLPYAAVHYFSCESVWDYSGSVFVGSYRYGTGVVYCQLRKNRWSRIKALSHCDVKDIIYKGGSFCILDSKTREVILLDGETLDITRIIQPPYFHYWHIDFAMSPDNDDIQLLVEVPDQKENDDGMQLADVLVQNGKSDYVLCNLISQPEKSGWSKINNSGNIAIFDDQCRRVFVFETSRHSGLRKKTIIYPSLSNRHTNIGTWHIYAYNFENLGSDLKETTAVKIHRLIHCWTDLCPYQIKEAVIAITPPLTEL</sequence>
<dbReference type="Gene3D" id="1.20.1280.50">
    <property type="match status" value="1"/>
</dbReference>
<feature type="domain" description="KIB1-4 beta-propeller" evidence="2">
    <location>
        <begin position="64"/>
        <end position="305"/>
    </location>
</feature>
<feature type="domain" description="F-box" evidence="1">
    <location>
        <begin position="3"/>
        <end position="42"/>
    </location>
</feature>
<dbReference type="Pfam" id="PF03478">
    <property type="entry name" value="Beta-prop_KIB1-4"/>
    <property type="match status" value="1"/>
</dbReference>
<evidence type="ECO:0000313" key="3">
    <source>
        <dbReference type="EMBL" id="KAJ4814849.1"/>
    </source>
</evidence>
<dbReference type="PANTHER" id="PTHR44259:SF114">
    <property type="entry name" value="OS06G0707300 PROTEIN"/>
    <property type="match status" value="1"/>
</dbReference>
<comment type="caution">
    <text evidence="3">The sequence shown here is derived from an EMBL/GenBank/DDBJ whole genome shotgun (WGS) entry which is preliminary data.</text>
</comment>
<gene>
    <name evidence="3" type="ORF">LUZ62_027415</name>
</gene>
<dbReference type="Pfam" id="PF00646">
    <property type="entry name" value="F-box"/>
    <property type="match status" value="1"/>
</dbReference>
<dbReference type="Proteomes" id="UP001140206">
    <property type="component" value="Chromosome 1"/>
</dbReference>
<proteinExistence type="predicted"/>
<organism evidence="3 4">
    <name type="scientific">Rhynchospora pubera</name>
    <dbReference type="NCBI Taxonomy" id="906938"/>
    <lineage>
        <taxon>Eukaryota</taxon>
        <taxon>Viridiplantae</taxon>
        <taxon>Streptophyta</taxon>
        <taxon>Embryophyta</taxon>
        <taxon>Tracheophyta</taxon>
        <taxon>Spermatophyta</taxon>
        <taxon>Magnoliopsida</taxon>
        <taxon>Liliopsida</taxon>
        <taxon>Poales</taxon>
        <taxon>Cyperaceae</taxon>
        <taxon>Cyperoideae</taxon>
        <taxon>Rhynchosporeae</taxon>
        <taxon>Rhynchospora</taxon>
    </lineage>
</organism>
<evidence type="ECO:0000259" key="1">
    <source>
        <dbReference type="Pfam" id="PF00646"/>
    </source>
</evidence>
<keyword evidence="4" id="KW-1185">Reference proteome</keyword>
<dbReference type="PANTHER" id="PTHR44259">
    <property type="entry name" value="OS07G0183000 PROTEIN-RELATED"/>
    <property type="match status" value="1"/>
</dbReference>
<dbReference type="SUPFAM" id="SSF81383">
    <property type="entry name" value="F-box domain"/>
    <property type="match status" value="1"/>
</dbReference>
<dbReference type="AlphaFoldDB" id="A0AAV8HAW4"/>